<evidence type="ECO:0000256" key="3">
    <source>
        <dbReference type="ARBA" id="ARBA00022692"/>
    </source>
</evidence>
<evidence type="ECO:0000256" key="5">
    <source>
        <dbReference type="ARBA" id="ARBA00023136"/>
    </source>
</evidence>
<name>E9CNP1_9GAMM</name>
<dbReference type="EMBL" id="GL636121">
    <property type="protein sequence ID" value="EFW11822.1"/>
    <property type="molecule type" value="Genomic_DNA"/>
</dbReference>
<dbReference type="AlphaFoldDB" id="E9CNP1"/>
<dbReference type="Proteomes" id="UP000013568">
    <property type="component" value="Unassembled WGS sequence"/>
</dbReference>
<evidence type="ECO:0000313" key="8">
    <source>
        <dbReference type="EMBL" id="EFW11822.1"/>
    </source>
</evidence>
<keyword evidence="4 7" id="KW-1133">Transmembrane helix</keyword>
<keyword evidence="5 7" id="KW-0472">Membrane</keyword>
<feature type="transmembrane region" description="Helical" evidence="7">
    <location>
        <begin position="397"/>
        <end position="418"/>
    </location>
</feature>
<proteinExistence type="predicted"/>
<protein>
    <submittedName>
        <fullName evidence="8">Putative conserved inner membrane protein</fullName>
    </submittedName>
</protein>
<feature type="transmembrane region" description="Helical" evidence="7">
    <location>
        <begin position="325"/>
        <end position="346"/>
    </location>
</feature>
<dbReference type="Pfam" id="PF03631">
    <property type="entry name" value="Virul_fac_BrkB"/>
    <property type="match status" value="1"/>
</dbReference>
<comment type="subcellular location">
    <subcellularLocation>
        <location evidence="1">Cell membrane</location>
        <topology evidence="1">Multi-pass membrane protein</topology>
    </subcellularLocation>
</comment>
<evidence type="ECO:0000313" key="9">
    <source>
        <dbReference type="Proteomes" id="UP000013568"/>
    </source>
</evidence>
<accession>E9CNP1</accession>
<feature type="transmembrane region" description="Helical" evidence="7">
    <location>
        <begin position="166"/>
        <end position="193"/>
    </location>
</feature>
<dbReference type="HOGENOM" id="CLU_050028_0_2_6"/>
<dbReference type="InterPro" id="IPR005274">
    <property type="entry name" value="IM_pro_YhjD"/>
</dbReference>
<gene>
    <name evidence="8" type="primary">yhjD</name>
    <name evidence="8" type="ORF">SSYM_2059</name>
</gene>
<feature type="transmembrane region" description="Helical" evidence="7">
    <location>
        <begin position="283"/>
        <end position="305"/>
    </location>
</feature>
<keyword evidence="9" id="KW-1185">Reference proteome</keyword>
<evidence type="ECO:0000256" key="7">
    <source>
        <dbReference type="SAM" id="Phobius"/>
    </source>
</evidence>
<feature type="compositionally biased region" description="Basic and acidic residues" evidence="6">
    <location>
        <begin position="102"/>
        <end position="115"/>
    </location>
</feature>
<keyword evidence="2" id="KW-1003">Cell membrane</keyword>
<dbReference type="PANTHER" id="PTHR30213:SF1">
    <property type="entry name" value="INNER MEMBRANE PROTEIN YHJD"/>
    <property type="match status" value="1"/>
</dbReference>
<feature type="region of interest" description="Disordered" evidence="6">
    <location>
        <begin position="92"/>
        <end position="116"/>
    </location>
</feature>
<organism evidence="8 9">
    <name type="scientific">Serratia symbiotica str. Tucson</name>
    <dbReference type="NCBI Taxonomy" id="914128"/>
    <lineage>
        <taxon>Bacteria</taxon>
        <taxon>Pseudomonadati</taxon>
        <taxon>Pseudomonadota</taxon>
        <taxon>Gammaproteobacteria</taxon>
        <taxon>Enterobacterales</taxon>
        <taxon>Yersiniaceae</taxon>
        <taxon>Serratia</taxon>
        <taxon>Serratia symbiotica</taxon>
    </lineage>
</organism>
<dbReference type="InterPro" id="IPR017039">
    <property type="entry name" value="Virul_fac_BrkB"/>
</dbReference>
<evidence type="ECO:0000256" key="1">
    <source>
        <dbReference type="ARBA" id="ARBA00004651"/>
    </source>
</evidence>
<dbReference type="NCBIfam" id="TIGR00766">
    <property type="entry name" value="inner membrane protein YhjD"/>
    <property type="match status" value="1"/>
</dbReference>
<dbReference type="GO" id="GO:0005886">
    <property type="term" value="C:plasma membrane"/>
    <property type="evidence" value="ECO:0007669"/>
    <property type="project" value="UniProtKB-SubCell"/>
</dbReference>
<reference evidence="9" key="1">
    <citation type="journal article" date="2011" name="Genome Biol. Evol.">
        <title>Massive genomic decay in Serratia symbiotica, a recently evolved symbiont of aphids.</title>
        <authorList>
            <person name="Burke G.R."/>
            <person name="Moran N.A."/>
        </authorList>
    </citation>
    <scope>NUCLEOTIDE SEQUENCE [LARGE SCALE GENOMIC DNA]</scope>
    <source>
        <strain evidence="9">Tucson</strain>
    </source>
</reference>
<feature type="transmembrane region" description="Helical" evidence="7">
    <location>
        <begin position="358"/>
        <end position="377"/>
    </location>
</feature>
<sequence length="429" mass="47482">MAVNARSINCSAITISKRFFADETAKIGGIRVREAAPALGFYKNFTYCSPRYFIPKANALSSGTGRFPHWVAKSAGALAIIKFATHFDRQGNREVMPTGSNSDKKCQQSQHEEQSKPLFAIKTGHEQIDRRICSFSRWVEGIKARPSMAHLLRAAERFNDRLGNQFGAAITYFSFLSLIPILMVSFAAVGFVLASNPDLLAKLINRIVGSISDPTLASKLKNTVNTAIQQRTTVGLTGLVLALYSGISWMGNLREAIRAQSRDIWERNPQDQEKVYFKYTRDFISLIGLVVALIITLSLTSIAGSAQAVIVNALGLDGIEWLRPAMTLIALSISVFANYLLFLWIFWMLPRHKPKKKALLRGTLLAAIGFEVIKFVMTMTLPQVAKSPSGAAFGSVIGLMAFFYFFARLTLFCAAWIATAQYQEDKTLP</sequence>
<dbReference type="PANTHER" id="PTHR30213">
    <property type="entry name" value="INNER MEMBRANE PROTEIN YHJD"/>
    <property type="match status" value="1"/>
</dbReference>
<evidence type="ECO:0000256" key="6">
    <source>
        <dbReference type="SAM" id="MobiDB-lite"/>
    </source>
</evidence>
<evidence type="ECO:0000256" key="2">
    <source>
        <dbReference type="ARBA" id="ARBA00022475"/>
    </source>
</evidence>
<keyword evidence="3 7" id="KW-0812">Transmembrane</keyword>
<feature type="transmembrane region" description="Helical" evidence="7">
    <location>
        <begin position="234"/>
        <end position="253"/>
    </location>
</feature>
<evidence type="ECO:0000256" key="4">
    <source>
        <dbReference type="ARBA" id="ARBA00022989"/>
    </source>
</evidence>